<feature type="domain" description="Transglycosylase SLT" evidence="6">
    <location>
        <begin position="54"/>
        <end position="178"/>
    </location>
</feature>
<evidence type="ECO:0000256" key="1">
    <source>
        <dbReference type="ARBA" id="ARBA00001420"/>
    </source>
</evidence>
<dbReference type="Gene3D" id="1.10.530.10">
    <property type="match status" value="1"/>
</dbReference>
<evidence type="ECO:0000256" key="2">
    <source>
        <dbReference type="ARBA" id="ARBA00007734"/>
    </source>
</evidence>
<dbReference type="Pfam" id="PF01464">
    <property type="entry name" value="SLT"/>
    <property type="match status" value="1"/>
</dbReference>
<keyword evidence="8" id="KW-1185">Reference proteome</keyword>
<evidence type="ECO:0000256" key="4">
    <source>
        <dbReference type="ARBA" id="ARBA00023239"/>
    </source>
</evidence>
<comment type="similarity">
    <text evidence="2">Belongs to the transglycosylase Slt family.</text>
</comment>
<dbReference type="InterPro" id="IPR008258">
    <property type="entry name" value="Transglycosylase_SLT_dom_1"/>
</dbReference>
<evidence type="ECO:0000259" key="6">
    <source>
        <dbReference type="Pfam" id="PF01464"/>
    </source>
</evidence>
<dbReference type="Proteomes" id="UP001056834">
    <property type="component" value="Chromosome"/>
</dbReference>
<dbReference type="PANTHER" id="PTHR37423:SF4">
    <property type="entry name" value="ENDO-TYPE MEMBRANE-BOUND LYTIC MUREIN TRANSGLYCOSYLASE A"/>
    <property type="match status" value="1"/>
</dbReference>
<name>A0ABY4SSN8_9ENTR</name>
<dbReference type="PROSITE" id="PS51257">
    <property type="entry name" value="PROKAR_LIPOPROTEIN"/>
    <property type="match status" value="1"/>
</dbReference>
<evidence type="ECO:0000313" key="7">
    <source>
        <dbReference type="EMBL" id="URJ24896.1"/>
    </source>
</evidence>
<sequence>MKIQVLYLIIILFLTSCAWKNVEKYTMYNKFPVHLKYEILNYPNKDNCDLYHDYIHYYAVNYGVEESLVKSIIQVESNYNPTVVSKSKAIGLMQVKADTAGRDAYRLKGWMGKPSINELKNAAINIDIGTAYLSILQKKLNGIIDDNTRRYALIVAYVNGLNALFRIFDADHNNAIAKINQLDSVQFYEYIQSHHPSQQAKRYLAKVNAIYVVHSG</sequence>
<reference evidence="7" key="1">
    <citation type="submission" date="2022-05" db="EMBL/GenBank/DDBJ databases">
        <title>Impact of host demography and evolutionary history on endosymbiont molecular evolution: a test in carpenter ants (Genus Camponotus) and their Blochmannia endosymbionts.</title>
        <authorList>
            <person name="Manthey J.D."/>
            <person name="Giron J.C."/>
            <person name="Hruska J.P."/>
        </authorList>
    </citation>
    <scope>NUCLEOTIDE SEQUENCE</scope>
    <source>
        <strain evidence="7">C-006</strain>
    </source>
</reference>
<evidence type="ECO:0000256" key="5">
    <source>
        <dbReference type="ARBA" id="ARBA00023316"/>
    </source>
</evidence>
<dbReference type="RefSeq" id="WP_250223019.1">
    <property type="nucleotide sequence ID" value="NZ_CP097762.1"/>
</dbReference>
<evidence type="ECO:0000256" key="3">
    <source>
        <dbReference type="ARBA" id="ARBA00012587"/>
    </source>
</evidence>
<dbReference type="SUPFAM" id="SSF53955">
    <property type="entry name" value="Lysozyme-like"/>
    <property type="match status" value="1"/>
</dbReference>
<dbReference type="EMBL" id="CP097762">
    <property type="protein sequence ID" value="URJ24896.1"/>
    <property type="molecule type" value="Genomic_DNA"/>
</dbReference>
<keyword evidence="5" id="KW-0961">Cell wall biogenesis/degradation</keyword>
<dbReference type="PROSITE" id="PS00922">
    <property type="entry name" value="TRANSGLYCOSYLASE"/>
    <property type="match status" value="1"/>
</dbReference>
<dbReference type="EC" id="4.2.2.n1" evidence="3"/>
<dbReference type="CDD" id="cd16893">
    <property type="entry name" value="LT_MltC_MltE"/>
    <property type="match status" value="1"/>
</dbReference>
<dbReference type="PANTHER" id="PTHR37423">
    <property type="entry name" value="SOLUBLE LYTIC MUREIN TRANSGLYCOSYLASE-RELATED"/>
    <property type="match status" value="1"/>
</dbReference>
<evidence type="ECO:0000313" key="8">
    <source>
        <dbReference type="Proteomes" id="UP001056834"/>
    </source>
</evidence>
<protein>
    <recommendedName>
        <fullName evidence="3">peptidoglycan lytic exotransglycosylase</fullName>
        <ecNumber evidence="3">4.2.2.n1</ecNumber>
    </recommendedName>
</protein>
<gene>
    <name evidence="7" type="ORF">M9405_01885</name>
</gene>
<dbReference type="InterPro" id="IPR023346">
    <property type="entry name" value="Lysozyme-like_dom_sf"/>
</dbReference>
<proteinExistence type="inferred from homology"/>
<comment type="catalytic activity">
    <reaction evidence="1">
        <text>Exolytic cleavage of the (1-&gt;4)-beta-glycosidic linkage between N-acetylmuramic acid (MurNAc) and N-acetylglucosamine (GlcNAc) residues in peptidoglycan, from either the reducing or the non-reducing ends of the peptidoglycan chains, with concomitant formation of a 1,6-anhydrobond in the MurNAc residue.</text>
        <dbReference type="EC" id="4.2.2.n1"/>
    </reaction>
</comment>
<accession>A0ABY4SSN8</accession>
<organism evidence="7 8">
    <name type="scientific">Candidatus Blochmannia ocreatus</name>
    <name type="common">nom. nud.</name>
    <dbReference type="NCBI Taxonomy" id="251538"/>
    <lineage>
        <taxon>Bacteria</taxon>
        <taxon>Pseudomonadati</taxon>
        <taxon>Pseudomonadota</taxon>
        <taxon>Gammaproteobacteria</taxon>
        <taxon>Enterobacterales</taxon>
        <taxon>Enterobacteriaceae</taxon>
        <taxon>ant endosymbionts</taxon>
        <taxon>Candidatus Blochmanniella</taxon>
    </lineage>
</organism>
<keyword evidence="4" id="KW-0456">Lyase</keyword>
<dbReference type="InterPro" id="IPR000189">
    <property type="entry name" value="Transglyc_AS"/>
</dbReference>